<evidence type="ECO:0000256" key="3">
    <source>
        <dbReference type="ARBA" id="ARBA00022692"/>
    </source>
</evidence>
<proteinExistence type="predicted"/>
<evidence type="ECO:0000256" key="2">
    <source>
        <dbReference type="ARBA" id="ARBA00022475"/>
    </source>
</evidence>
<sequence>MPAVRIRMKQGVSMLVSLFSKPQHSLSAQAKRLVAMRFLIYTGFQTSYFIGVIGTLTYADEASVIATSLAVLFMNVFVILGSFAGGAVLDAWGPCRHFLLSIISTLVTGAAILVFGSATGIVLLGAVLLGFVMGFAQPIATSYPAYLTDDPVELKDTNSAIAMFSNVSIIVGPTLGGFVAAAASSRAVFVLMMIFTVLALVAGWGFRPQGGRVAARESTPADGSTTASTASQSSDSSKSTSTTFATSIKTVFTNSVLALLFCIIFLSNFGYGAFDPLESFFYRDVLHVGVEWMGWLSSASGVGAVLGAVAALRLPPHLVNLKTLLVALMSVGLGSLLYVGTPYVGVALIGQIVLGVAWGVVNPLHNTIVQTTAPLEQLGRVNSVMGFGNMFAGVAPLAIAPWLAATFGVQQTLIGAGMVVTAVPAALLLFGRKHLDRAAKQ</sequence>
<evidence type="ECO:0000256" key="4">
    <source>
        <dbReference type="ARBA" id="ARBA00022989"/>
    </source>
</evidence>
<feature type="transmembrane region" description="Helical" evidence="7">
    <location>
        <begin position="38"/>
        <end position="59"/>
    </location>
</feature>
<comment type="subcellular location">
    <subcellularLocation>
        <location evidence="1">Cell membrane</location>
        <topology evidence="1">Multi-pass membrane protein</topology>
    </subcellularLocation>
</comment>
<evidence type="ECO:0000313" key="9">
    <source>
        <dbReference type="EMBL" id="ATP54746.1"/>
    </source>
</evidence>
<dbReference type="KEGG" id="caer:CSV91_09520"/>
<evidence type="ECO:0000256" key="6">
    <source>
        <dbReference type="SAM" id="MobiDB-lite"/>
    </source>
</evidence>
<gene>
    <name evidence="9" type="ORF">CSV91_09520</name>
</gene>
<evidence type="ECO:0000313" key="10">
    <source>
        <dbReference type="Proteomes" id="UP000225608"/>
    </source>
</evidence>
<feature type="transmembrane region" description="Helical" evidence="7">
    <location>
        <begin position="411"/>
        <end position="431"/>
    </location>
</feature>
<feature type="transmembrane region" description="Helical" evidence="7">
    <location>
        <begin position="251"/>
        <end position="272"/>
    </location>
</feature>
<dbReference type="GO" id="GO:0022857">
    <property type="term" value="F:transmembrane transporter activity"/>
    <property type="evidence" value="ECO:0007669"/>
    <property type="project" value="InterPro"/>
</dbReference>
<feature type="transmembrane region" description="Helical" evidence="7">
    <location>
        <begin position="65"/>
        <end position="89"/>
    </location>
</feature>
<protein>
    <submittedName>
        <fullName evidence="9">MFS transporter</fullName>
    </submittedName>
</protein>
<dbReference type="PANTHER" id="PTHR23513">
    <property type="entry name" value="INTEGRAL MEMBRANE EFFLUX PROTEIN-RELATED"/>
    <property type="match status" value="1"/>
</dbReference>
<dbReference type="Proteomes" id="UP000225608">
    <property type="component" value="Chromosome"/>
</dbReference>
<dbReference type="InterPro" id="IPR036259">
    <property type="entry name" value="MFS_trans_sf"/>
</dbReference>
<keyword evidence="2" id="KW-1003">Cell membrane</keyword>
<feature type="transmembrane region" description="Helical" evidence="7">
    <location>
        <begin position="384"/>
        <end position="405"/>
    </location>
</feature>
<feature type="transmembrane region" description="Helical" evidence="7">
    <location>
        <begin position="292"/>
        <end position="312"/>
    </location>
</feature>
<feature type="region of interest" description="Disordered" evidence="6">
    <location>
        <begin position="215"/>
        <end position="240"/>
    </location>
</feature>
<dbReference type="SUPFAM" id="SSF103473">
    <property type="entry name" value="MFS general substrate transporter"/>
    <property type="match status" value="1"/>
</dbReference>
<dbReference type="EMBL" id="CP024160">
    <property type="protein sequence ID" value="ATP54746.1"/>
    <property type="molecule type" value="Genomic_DNA"/>
</dbReference>
<feature type="compositionally biased region" description="Low complexity" evidence="6">
    <location>
        <begin position="218"/>
        <end position="240"/>
    </location>
</feature>
<dbReference type="InterPro" id="IPR011701">
    <property type="entry name" value="MFS"/>
</dbReference>
<reference evidence="9 10" key="1">
    <citation type="submission" date="2017-10" db="EMBL/GenBank/DDBJ databases">
        <title>Complete genome sequence of Collinsella aerofaciens isolated from the gut of a healthy adult Indian.</title>
        <authorList>
            <person name="Bag S."/>
            <person name="Ghosh T.S."/>
            <person name="Das B."/>
        </authorList>
    </citation>
    <scope>NUCLEOTIDE SEQUENCE [LARGE SCALE GENOMIC DNA]</scope>
    <source>
        <strain evidence="10">indica</strain>
    </source>
</reference>
<evidence type="ECO:0000256" key="5">
    <source>
        <dbReference type="ARBA" id="ARBA00023136"/>
    </source>
</evidence>
<dbReference type="Gene3D" id="1.20.1250.20">
    <property type="entry name" value="MFS general substrate transporter like domains"/>
    <property type="match status" value="1"/>
</dbReference>
<feature type="transmembrane region" description="Helical" evidence="7">
    <location>
        <begin position="98"/>
        <end position="115"/>
    </location>
</feature>
<keyword evidence="3 7" id="KW-0812">Transmembrane</keyword>
<feature type="transmembrane region" description="Helical" evidence="7">
    <location>
        <begin position="161"/>
        <end position="181"/>
    </location>
</feature>
<dbReference type="PANTHER" id="PTHR23513:SF6">
    <property type="entry name" value="MAJOR FACILITATOR SUPERFAMILY ASSOCIATED DOMAIN-CONTAINING PROTEIN"/>
    <property type="match status" value="1"/>
</dbReference>
<dbReference type="PROSITE" id="PS50850">
    <property type="entry name" value="MFS"/>
    <property type="match status" value="1"/>
</dbReference>
<feature type="transmembrane region" description="Helical" evidence="7">
    <location>
        <begin position="121"/>
        <end position="140"/>
    </location>
</feature>
<feature type="transmembrane region" description="Helical" evidence="7">
    <location>
        <begin position="344"/>
        <end position="364"/>
    </location>
</feature>
<evidence type="ECO:0000256" key="1">
    <source>
        <dbReference type="ARBA" id="ARBA00004651"/>
    </source>
</evidence>
<keyword evidence="5 7" id="KW-0472">Membrane</keyword>
<dbReference type="InterPro" id="IPR020846">
    <property type="entry name" value="MFS_dom"/>
</dbReference>
<keyword evidence="4 7" id="KW-1133">Transmembrane helix</keyword>
<feature type="transmembrane region" description="Helical" evidence="7">
    <location>
        <begin position="319"/>
        <end position="338"/>
    </location>
</feature>
<name>A0A2D1TZG5_9ACTN</name>
<dbReference type="Pfam" id="PF07690">
    <property type="entry name" value="MFS_1"/>
    <property type="match status" value="1"/>
</dbReference>
<dbReference type="AlphaFoldDB" id="A0A2D1TZG5"/>
<organism evidence="9 10">
    <name type="scientific">Collinsella aerofaciens</name>
    <dbReference type="NCBI Taxonomy" id="74426"/>
    <lineage>
        <taxon>Bacteria</taxon>
        <taxon>Bacillati</taxon>
        <taxon>Actinomycetota</taxon>
        <taxon>Coriobacteriia</taxon>
        <taxon>Coriobacteriales</taxon>
        <taxon>Coriobacteriaceae</taxon>
        <taxon>Collinsella</taxon>
    </lineage>
</organism>
<accession>A0A2D1TZG5</accession>
<dbReference type="GO" id="GO:0005886">
    <property type="term" value="C:plasma membrane"/>
    <property type="evidence" value="ECO:0007669"/>
    <property type="project" value="UniProtKB-SubCell"/>
</dbReference>
<feature type="transmembrane region" description="Helical" evidence="7">
    <location>
        <begin position="187"/>
        <end position="206"/>
    </location>
</feature>
<evidence type="ECO:0000256" key="7">
    <source>
        <dbReference type="SAM" id="Phobius"/>
    </source>
</evidence>
<evidence type="ECO:0000259" key="8">
    <source>
        <dbReference type="PROSITE" id="PS50850"/>
    </source>
</evidence>
<feature type="domain" description="Major facilitator superfamily (MFS) profile" evidence="8">
    <location>
        <begin position="31"/>
        <end position="434"/>
    </location>
</feature>